<dbReference type="InterPro" id="IPR027330">
    <property type="entry name" value="TPX2_central_dom"/>
</dbReference>
<feature type="compositionally biased region" description="Polar residues" evidence="7">
    <location>
        <begin position="202"/>
        <end position="221"/>
    </location>
</feature>
<feature type="region of interest" description="Disordered" evidence="7">
    <location>
        <begin position="81"/>
        <end position="155"/>
    </location>
</feature>
<feature type="domain" description="TPX2 central" evidence="9">
    <location>
        <begin position="431"/>
        <end position="554"/>
    </location>
</feature>
<evidence type="ECO:0008006" key="12">
    <source>
        <dbReference type="Google" id="ProtNLM"/>
    </source>
</evidence>
<evidence type="ECO:0000256" key="2">
    <source>
        <dbReference type="ARBA" id="ARBA00004186"/>
    </source>
</evidence>
<keyword evidence="5" id="KW-0206">Cytoskeleton</keyword>
<reference evidence="10 11" key="1">
    <citation type="submission" date="2024-11" db="EMBL/GenBank/DDBJ databases">
        <title>Chromosome-level genome assembly of the freshwater bivalve Anodonta woodiana.</title>
        <authorList>
            <person name="Chen X."/>
        </authorList>
    </citation>
    <scope>NUCLEOTIDE SEQUENCE [LARGE SCALE GENOMIC DNA]</scope>
    <source>
        <strain evidence="10">MN2024</strain>
        <tissue evidence="10">Gills</tissue>
    </source>
</reference>
<dbReference type="GO" id="GO:0005634">
    <property type="term" value="C:nucleus"/>
    <property type="evidence" value="ECO:0007669"/>
    <property type="project" value="UniProtKB-SubCell"/>
</dbReference>
<feature type="compositionally biased region" description="Polar residues" evidence="7">
    <location>
        <begin position="123"/>
        <end position="141"/>
    </location>
</feature>
<comment type="subcellular location">
    <subcellularLocation>
        <location evidence="2">Cytoplasm</location>
        <location evidence="2">Cytoskeleton</location>
        <location evidence="2">Spindle</location>
    </subcellularLocation>
    <subcellularLocation>
        <location evidence="1">Nucleus</location>
    </subcellularLocation>
</comment>
<dbReference type="InterPro" id="IPR027329">
    <property type="entry name" value="TPX2_C"/>
</dbReference>
<feature type="compositionally biased region" description="Basic and acidic residues" evidence="7">
    <location>
        <begin position="658"/>
        <end position="669"/>
    </location>
</feature>
<feature type="compositionally biased region" description="Basic and acidic residues" evidence="7">
    <location>
        <begin position="222"/>
        <end position="241"/>
    </location>
</feature>
<feature type="region of interest" description="Disordered" evidence="7">
    <location>
        <begin position="170"/>
        <end position="251"/>
    </location>
</feature>
<proteinExistence type="inferred from homology"/>
<evidence type="ECO:0000256" key="5">
    <source>
        <dbReference type="ARBA" id="ARBA00023212"/>
    </source>
</evidence>
<evidence type="ECO:0000256" key="1">
    <source>
        <dbReference type="ARBA" id="ARBA00004123"/>
    </source>
</evidence>
<protein>
    <recommendedName>
        <fullName evidence="12">Targeting protein for Xklp2</fullName>
    </recommendedName>
</protein>
<dbReference type="Pfam" id="PF12214">
    <property type="entry name" value="TPX2_importin"/>
    <property type="match status" value="1"/>
</dbReference>
<keyword evidence="6" id="KW-0539">Nucleus</keyword>
<evidence type="ECO:0000259" key="8">
    <source>
        <dbReference type="Pfam" id="PF06886"/>
    </source>
</evidence>
<feature type="compositionally biased region" description="Basic and acidic residues" evidence="7">
    <location>
        <begin position="375"/>
        <end position="385"/>
    </location>
</feature>
<organism evidence="10 11">
    <name type="scientific">Sinanodonta woodiana</name>
    <name type="common">Chinese pond mussel</name>
    <name type="synonym">Anodonta woodiana</name>
    <dbReference type="NCBI Taxonomy" id="1069815"/>
    <lineage>
        <taxon>Eukaryota</taxon>
        <taxon>Metazoa</taxon>
        <taxon>Spiralia</taxon>
        <taxon>Lophotrochozoa</taxon>
        <taxon>Mollusca</taxon>
        <taxon>Bivalvia</taxon>
        <taxon>Autobranchia</taxon>
        <taxon>Heteroconchia</taxon>
        <taxon>Palaeoheterodonta</taxon>
        <taxon>Unionida</taxon>
        <taxon>Unionoidea</taxon>
        <taxon>Unionidae</taxon>
        <taxon>Unioninae</taxon>
        <taxon>Sinanodonta</taxon>
    </lineage>
</organism>
<sequence length="834" mass="95543">MADPNWEFNCPQYVDFSRDNLYTDDDGADTYFDFDHENGIPIHFSDSTSEHEAMDVEPGPSESLVMTLQNDSQRITRAMLKNTPKIIESPRRVPTPAQEQKNRSSKSLSCTPSVAAGEKSNENEGQNIIYSQTKDTPMQIETNHDNDKSGEEEKKVSNICTNLEDWNKRKQDQRVETGQKRRRSVSFSELEPDRKTRANKPLQRSGSMKVQRRSAGQSNEGSSHHDGGEVGRSRSGSESKIARPSPKRYKCTITSTPTFMKRQPLIQANGVKKSEDLEMEKIQYFRTQLQQKRELAQKSMKAALSQAPNLEAHHAAKEPTKPMEFQFETDKRVKKHGMETRADLSVKDFAHQLRSNQAHQKEGPKGPTKPMPFSFDEKQKRKLDGSEESLTQKFESMAEKVTAFHKATPERFRSAPKGSVPKRGQSSPPVLTVPHTPNLETRSRSRPVTVQSQKELEEMEIEEMKRYQFRANPLNTKIFTEHPSIKHSEKEPTRPEEFDLHTDRRIQTRETIKHDTEEHYEFHAQPVPKKILEGPVGVKPAKPIPVTNPKSPAFALKHRARLPTRTQPEPEEEEKIIRANPVPHAGIPFQPSLEHKATVPQPFTFDERDKLLMQKKEEKIQEILEEEKRARDFVANPLPNLSPDVLPPKKVKPPTRPESPHLKIDARGAKRAAEWKAKNLAVSGLDSFSRQHQKVEEQLNREREAAIFKALPSTVVHKEPFLPKKSTKVLTEVSNVELSTVKRAMQREAFDMHRKAQEAELEAAKRHREKEKEEEEREAIEKFRQEAVHKANPIKRYKPVEVKRSSKPCTVPLSPKFKTDERLQSSRNLNLSNA</sequence>
<dbReference type="AlphaFoldDB" id="A0ABD3VGH8"/>
<evidence type="ECO:0000256" key="3">
    <source>
        <dbReference type="ARBA" id="ARBA00005885"/>
    </source>
</evidence>
<feature type="region of interest" description="Disordered" evidence="7">
    <location>
        <begin position="479"/>
        <end position="600"/>
    </location>
</feature>
<evidence type="ECO:0000256" key="4">
    <source>
        <dbReference type="ARBA" id="ARBA00022490"/>
    </source>
</evidence>
<evidence type="ECO:0000256" key="7">
    <source>
        <dbReference type="SAM" id="MobiDB-lite"/>
    </source>
</evidence>
<feature type="compositionally biased region" description="Basic and acidic residues" evidence="7">
    <location>
        <begin position="754"/>
        <end position="764"/>
    </location>
</feature>
<feature type="region of interest" description="Disordered" evidence="7">
    <location>
        <begin position="634"/>
        <end position="669"/>
    </location>
</feature>
<accession>A0ABD3VGH8</accession>
<feature type="compositionally biased region" description="Basic and acidic residues" evidence="7">
    <location>
        <begin position="170"/>
        <end position="179"/>
    </location>
</feature>
<dbReference type="Pfam" id="PF06886">
    <property type="entry name" value="TPX2"/>
    <property type="match status" value="1"/>
</dbReference>
<keyword evidence="4" id="KW-0963">Cytoplasm</keyword>
<feature type="region of interest" description="Disordered" evidence="7">
    <location>
        <begin position="405"/>
        <end position="453"/>
    </location>
</feature>
<dbReference type="PANTHER" id="PTHR14326:SF44">
    <property type="entry name" value="TARGETING PROTEIN FOR XKLP2"/>
    <property type="match status" value="1"/>
</dbReference>
<dbReference type="EMBL" id="JBJQND010000012">
    <property type="protein sequence ID" value="KAL3860699.1"/>
    <property type="molecule type" value="Genomic_DNA"/>
</dbReference>
<feature type="region of interest" description="Disordered" evidence="7">
    <location>
        <begin position="354"/>
        <end position="390"/>
    </location>
</feature>
<dbReference type="PANTHER" id="PTHR14326">
    <property type="entry name" value="TARGETING PROTEIN FOR XKLP2"/>
    <property type="match status" value="1"/>
</dbReference>
<evidence type="ECO:0000259" key="9">
    <source>
        <dbReference type="Pfam" id="PF12214"/>
    </source>
</evidence>
<keyword evidence="11" id="KW-1185">Reference proteome</keyword>
<evidence type="ECO:0000313" key="11">
    <source>
        <dbReference type="Proteomes" id="UP001634394"/>
    </source>
</evidence>
<feature type="compositionally biased region" description="Basic and acidic residues" evidence="7">
    <location>
        <begin position="142"/>
        <end position="155"/>
    </location>
</feature>
<evidence type="ECO:0000256" key="6">
    <source>
        <dbReference type="ARBA" id="ARBA00023242"/>
    </source>
</evidence>
<comment type="caution">
    <text evidence="10">The sequence shown here is derived from an EMBL/GenBank/DDBJ whole genome shotgun (WGS) entry which is preliminary data.</text>
</comment>
<feature type="compositionally biased region" description="Polar residues" evidence="7">
    <location>
        <begin position="825"/>
        <end position="834"/>
    </location>
</feature>
<name>A0ABD3VGH8_SINWO</name>
<feature type="compositionally biased region" description="Basic and acidic residues" evidence="7">
    <location>
        <begin position="479"/>
        <end position="522"/>
    </location>
</feature>
<feature type="region of interest" description="Disordered" evidence="7">
    <location>
        <begin position="754"/>
        <end position="778"/>
    </location>
</feature>
<evidence type="ECO:0000313" key="10">
    <source>
        <dbReference type="EMBL" id="KAL3860699.1"/>
    </source>
</evidence>
<comment type="similarity">
    <text evidence="3">Belongs to the TPX2 family.</text>
</comment>
<dbReference type="GO" id="GO:0005819">
    <property type="term" value="C:spindle"/>
    <property type="evidence" value="ECO:0007669"/>
    <property type="project" value="UniProtKB-SubCell"/>
</dbReference>
<dbReference type="InterPro" id="IPR009675">
    <property type="entry name" value="TPX2_fam"/>
</dbReference>
<feature type="domain" description="TPX2 C-terminal" evidence="8">
    <location>
        <begin position="737"/>
        <end position="808"/>
    </location>
</feature>
<gene>
    <name evidence="10" type="ORF">ACJMK2_010790</name>
</gene>
<feature type="region of interest" description="Disordered" evidence="7">
    <location>
        <begin position="803"/>
        <end position="834"/>
    </location>
</feature>
<dbReference type="Proteomes" id="UP001634394">
    <property type="component" value="Unassembled WGS sequence"/>
</dbReference>